<dbReference type="AlphaFoldDB" id="A0A6J4T757"/>
<sequence>MRLFVCWNVKRGPWGHPCGNAYHALRDAGHSPEVVKARGLRILPDLVNRTEGRREAKRLTGSNVVPVLVTDEGEVVADSKRIVAWAREHPAAASAG</sequence>
<organism evidence="2">
    <name type="scientific">uncultured Solirubrobacterales bacterium</name>
    <dbReference type="NCBI Taxonomy" id="768556"/>
    <lineage>
        <taxon>Bacteria</taxon>
        <taxon>Bacillati</taxon>
        <taxon>Actinomycetota</taxon>
        <taxon>Thermoleophilia</taxon>
        <taxon>Solirubrobacterales</taxon>
        <taxon>environmental samples</taxon>
    </lineage>
</organism>
<dbReference type="SUPFAM" id="SSF52833">
    <property type="entry name" value="Thioredoxin-like"/>
    <property type="match status" value="1"/>
</dbReference>
<protein>
    <recommendedName>
        <fullName evidence="1">GST N-terminal domain-containing protein</fullName>
    </recommendedName>
</protein>
<dbReference type="InterPro" id="IPR036249">
    <property type="entry name" value="Thioredoxin-like_sf"/>
</dbReference>
<proteinExistence type="predicted"/>
<evidence type="ECO:0000259" key="1">
    <source>
        <dbReference type="Pfam" id="PF13409"/>
    </source>
</evidence>
<gene>
    <name evidence="2" type="ORF">AVDCRST_MAG45-2171</name>
</gene>
<dbReference type="Pfam" id="PF13409">
    <property type="entry name" value="GST_N_2"/>
    <property type="match status" value="1"/>
</dbReference>
<accession>A0A6J4T757</accession>
<dbReference type="EMBL" id="CADCVU010000185">
    <property type="protein sequence ID" value="CAA9515343.1"/>
    <property type="molecule type" value="Genomic_DNA"/>
</dbReference>
<name>A0A6J4T757_9ACTN</name>
<feature type="domain" description="GST N-terminal" evidence="1">
    <location>
        <begin position="53"/>
        <end position="86"/>
    </location>
</feature>
<evidence type="ECO:0000313" key="2">
    <source>
        <dbReference type="EMBL" id="CAA9515343.1"/>
    </source>
</evidence>
<dbReference type="InterPro" id="IPR004045">
    <property type="entry name" value="Glutathione_S-Trfase_N"/>
</dbReference>
<reference evidence="2" key="1">
    <citation type="submission" date="2020-02" db="EMBL/GenBank/DDBJ databases">
        <authorList>
            <person name="Meier V. D."/>
        </authorList>
    </citation>
    <scope>NUCLEOTIDE SEQUENCE</scope>
    <source>
        <strain evidence="2">AVDCRST_MAG45</strain>
    </source>
</reference>